<name>A0A7S4HHB1_9STRA</name>
<proteinExistence type="predicted"/>
<gene>
    <name evidence="3" type="ORF">OAUR00152_LOCUS8</name>
</gene>
<dbReference type="GO" id="GO:0000723">
    <property type="term" value="P:telomere maintenance"/>
    <property type="evidence" value="ECO:0007669"/>
    <property type="project" value="TreeGrafter"/>
</dbReference>
<dbReference type="GO" id="GO:0044778">
    <property type="term" value="P:meiotic DNA integrity checkpoint signaling"/>
    <property type="evidence" value="ECO:0007669"/>
    <property type="project" value="TreeGrafter"/>
</dbReference>
<dbReference type="PANTHER" id="PTHR12900:SF0">
    <property type="entry name" value="CHECKPOINT PROTEIN"/>
    <property type="match status" value="1"/>
</dbReference>
<evidence type="ECO:0008006" key="4">
    <source>
        <dbReference type="Google" id="ProtNLM"/>
    </source>
</evidence>
<dbReference type="EMBL" id="HBKQ01000010">
    <property type="protein sequence ID" value="CAE2199222.1"/>
    <property type="molecule type" value="Transcribed_RNA"/>
</dbReference>
<dbReference type="GO" id="GO:0006289">
    <property type="term" value="P:nucleotide-excision repair"/>
    <property type="evidence" value="ECO:0007669"/>
    <property type="project" value="TreeGrafter"/>
</dbReference>
<evidence type="ECO:0000256" key="2">
    <source>
        <dbReference type="ARBA" id="ARBA00023242"/>
    </source>
</evidence>
<dbReference type="InterPro" id="IPR007150">
    <property type="entry name" value="HUS1/Mec3"/>
</dbReference>
<accession>A0A7S4HHB1</accession>
<protein>
    <recommendedName>
        <fullName evidence="4">Checkpoint protein</fullName>
    </recommendedName>
</protein>
<dbReference type="AlphaFoldDB" id="A0A7S4HHB1"/>
<dbReference type="Pfam" id="PF04005">
    <property type="entry name" value="Hus1"/>
    <property type="match status" value="1"/>
</dbReference>
<evidence type="ECO:0000256" key="1">
    <source>
        <dbReference type="ARBA" id="ARBA00004123"/>
    </source>
</evidence>
<dbReference type="GO" id="GO:0031573">
    <property type="term" value="P:mitotic intra-S DNA damage checkpoint signaling"/>
    <property type="evidence" value="ECO:0007669"/>
    <property type="project" value="TreeGrafter"/>
</dbReference>
<organism evidence="3">
    <name type="scientific">Odontella aurita</name>
    <dbReference type="NCBI Taxonomy" id="265563"/>
    <lineage>
        <taxon>Eukaryota</taxon>
        <taxon>Sar</taxon>
        <taxon>Stramenopiles</taxon>
        <taxon>Ochrophyta</taxon>
        <taxon>Bacillariophyta</taxon>
        <taxon>Mediophyceae</taxon>
        <taxon>Biddulphiophycidae</taxon>
        <taxon>Eupodiscales</taxon>
        <taxon>Odontellaceae</taxon>
        <taxon>Odontella</taxon>
    </lineage>
</organism>
<dbReference type="GO" id="GO:0000724">
    <property type="term" value="P:double-strand break repair via homologous recombination"/>
    <property type="evidence" value="ECO:0007669"/>
    <property type="project" value="TreeGrafter"/>
</dbReference>
<reference evidence="3" key="1">
    <citation type="submission" date="2021-01" db="EMBL/GenBank/DDBJ databases">
        <authorList>
            <person name="Corre E."/>
            <person name="Pelletier E."/>
            <person name="Niang G."/>
            <person name="Scheremetjew M."/>
            <person name="Finn R."/>
            <person name="Kale V."/>
            <person name="Holt S."/>
            <person name="Cochrane G."/>
            <person name="Meng A."/>
            <person name="Brown T."/>
            <person name="Cohen L."/>
        </authorList>
    </citation>
    <scope>NUCLEOTIDE SEQUENCE</scope>
    <source>
        <strain evidence="3">Isolate 1302-5</strain>
    </source>
</reference>
<keyword evidence="2" id="KW-0539">Nucleus</keyword>
<evidence type="ECO:0000313" key="3">
    <source>
        <dbReference type="EMBL" id="CAE2199222.1"/>
    </source>
</evidence>
<dbReference type="GO" id="GO:0035861">
    <property type="term" value="C:site of double-strand break"/>
    <property type="evidence" value="ECO:0007669"/>
    <property type="project" value="TreeGrafter"/>
</dbReference>
<dbReference type="Gene3D" id="3.70.10.10">
    <property type="match status" value="1"/>
</dbReference>
<dbReference type="GO" id="GO:0005730">
    <property type="term" value="C:nucleolus"/>
    <property type="evidence" value="ECO:0007669"/>
    <property type="project" value="InterPro"/>
</dbReference>
<dbReference type="GO" id="GO:0030896">
    <property type="term" value="C:checkpoint clamp complex"/>
    <property type="evidence" value="ECO:0007669"/>
    <property type="project" value="InterPro"/>
</dbReference>
<comment type="subcellular location">
    <subcellularLocation>
        <location evidence="1">Nucleus</location>
    </subcellularLocation>
</comment>
<dbReference type="PANTHER" id="PTHR12900">
    <property type="entry name" value="MITOTIC AND DNA DAMAGE CHECKPOINT PROTEIN HUS1"/>
    <property type="match status" value="1"/>
</dbReference>
<sequence>MRFKAKLGLEHVQLLCNLVGPISRLTSGSGTTSAEHSGAGSGLLGSALSAGGGSVMYLDPDQVRISARGGNAAPGGDGDGIACFAELATRGGIFLEHRIESAADNVIVFEIELAQLKLALQSVLSGGGSIRKRSAIQALHNSSVEGSTEKVMGSLAAPSAIVMKLAKRNGGLPCLCLDSACAGGSVEIHHAIPVRIMRAAEMQYHLPPRIAMPDVQLELPPERPLKTVVERLRSISPHIYIEGSMAGELILRIEGDGASIRTFYNKLIPRFEDLKTRDDDSTEPARCILKVDSKKMNACLHWQGTMALGRAVEKAVLCMVENEMLVLHCMLNPGGIGFFTYYVPCHFLSPDQIDY</sequence>
<dbReference type="GO" id="GO:0033314">
    <property type="term" value="P:mitotic DNA replication checkpoint signaling"/>
    <property type="evidence" value="ECO:0007669"/>
    <property type="project" value="TreeGrafter"/>
</dbReference>